<evidence type="ECO:0000313" key="2">
    <source>
        <dbReference type="Proteomes" id="UP000294564"/>
    </source>
</evidence>
<dbReference type="Proteomes" id="UP000294564">
    <property type="component" value="Unassembled WGS sequence"/>
</dbReference>
<dbReference type="RefSeq" id="WP_132793816.1">
    <property type="nucleotide sequence ID" value="NZ_SLXM01000002.1"/>
</dbReference>
<sequence length="119" mass="14406">MTWALLLFVLIGLFTSIYSKIQFLKNRKGCEKIEAEVVSYKKERGGMRNDYTTFHYPYVKIEYEPGEYILVKLRYANNITKPFSIGEKVNVFWYYDDLLYWDTYEKGIYKYLPNSWNIF</sequence>
<evidence type="ECO:0000313" key="1">
    <source>
        <dbReference type="EMBL" id="TCP26936.1"/>
    </source>
</evidence>
<proteinExistence type="predicted"/>
<organism evidence="1 2">
    <name type="scientific">Tenacibaculum skagerrakense</name>
    <dbReference type="NCBI Taxonomy" id="186571"/>
    <lineage>
        <taxon>Bacteria</taxon>
        <taxon>Pseudomonadati</taxon>
        <taxon>Bacteroidota</taxon>
        <taxon>Flavobacteriia</taxon>
        <taxon>Flavobacteriales</taxon>
        <taxon>Flavobacteriaceae</taxon>
        <taxon>Tenacibaculum</taxon>
    </lineage>
</organism>
<keyword evidence="2" id="KW-1185">Reference proteome</keyword>
<gene>
    <name evidence="1" type="ORF">EV195_102278</name>
</gene>
<dbReference type="AlphaFoldDB" id="A0A4V2SME1"/>
<comment type="caution">
    <text evidence="1">The sequence shown here is derived from an EMBL/GenBank/DDBJ whole genome shotgun (WGS) entry which is preliminary data.</text>
</comment>
<dbReference type="EMBL" id="SLXM01000002">
    <property type="protein sequence ID" value="TCP26936.1"/>
    <property type="molecule type" value="Genomic_DNA"/>
</dbReference>
<dbReference type="OrthoDB" id="1166396at2"/>
<reference evidence="1 2" key="1">
    <citation type="submission" date="2019-03" db="EMBL/GenBank/DDBJ databases">
        <title>Genomic Encyclopedia of Type Strains, Phase IV (KMG-IV): sequencing the most valuable type-strain genomes for metagenomic binning, comparative biology and taxonomic classification.</title>
        <authorList>
            <person name="Goeker M."/>
        </authorList>
    </citation>
    <scope>NUCLEOTIDE SEQUENCE [LARGE SCALE GENOMIC DNA]</scope>
    <source>
        <strain evidence="1 2">DSM 14836</strain>
    </source>
</reference>
<accession>A0A4V2SME1</accession>
<name>A0A4V2SME1_9FLAO</name>
<evidence type="ECO:0008006" key="3">
    <source>
        <dbReference type="Google" id="ProtNLM"/>
    </source>
</evidence>
<protein>
    <recommendedName>
        <fullName evidence="3">DUF3592 domain-containing protein</fullName>
    </recommendedName>
</protein>